<dbReference type="EMBL" id="JH719942">
    <property type="protein sequence ID" value="EJF51825.1"/>
    <property type="molecule type" value="Genomic_DNA"/>
</dbReference>
<evidence type="ECO:0000259" key="2">
    <source>
        <dbReference type="SMART" id="SM01324"/>
    </source>
</evidence>
<dbReference type="AlphaFoldDB" id="J1HZL4"/>
<dbReference type="InterPro" id="IPR025582">
    <property type="entry name" value="YARHG_dom"/>
</dbReference>
<organism evidence="3 4">
    <name type="scientific">Saprospira grandis DSM 2844</name>
    <dbReference type="NCBI Taxonomy" id="694433"/>
    <lineage>
        <taxon>Bacteria</taxon>
        <taxon>Pseudomonadati</taxon>
        <taxon>Bacteroidota</taxon>
        <taxon>Saprospiria</taxon>
        <taxon>Saprospirales</taxon>
        <taxon>Saprospiraceae</taxon>
        <taxon>Saprospira</taxon>
    </lineage>
</organism>
<gene>
    <name evidence="3" type="ORF">SapgrDRAFT_0064</name>
</gene>
<keyword evidence="1" id="KW-0732">Signal</keyword>
<evidence type="ECO:0000313" key="4">
    <source>
        <dbReference type="Proteomes" id="UP000005113"/>
    </source>
</evidence>
<feature type="domain" description="YARHG" evidence="2">
    <location>
        <begin position="189"/>
        <end position="270"/>
    </location>
</feature>
<dbReference type="Proteomes" id="UP000005113">
    <property type="component" value="Unassembled WGS sequence"/>
</dbReference>
<proteinExistence type="predicted"/>
<dbReference type="Pfam" id="PF13308">
    <property type="entry name" value="YARHG"/>
    <property type="match status" value="1"/>
</dbReference>
<dbReference type="PROSITE" id="PS51257">
    <property type="entry name" value="PROKAR_LIPOPROTEIN"/>
    <property type="match status" value="1"/>
</dbReference>
<dbReference type="SMART" id="SM01324">
    <property type="entry name" value="YARHG"/>
    <property type="match status" value="1"/>
</dbReference>
<evidence type="ECO:0000256" key="1">
    <source>
        <dbReference type="SAM" id="SignalP"/>
    </source>
</evidence>
<sequence length="274" mass="30616">MHKKMIPLAFLGLFLAACAGEAETTTTTTSSESLVQTETAADPYAHLKAPELPKKEQGPKVAHEVVGKHYAMAYASTFESYYFFDDGRFIYTVNSDYIPSVKTGNWTARGNKISFKPDAHYYGKPNGPIIPPCGSICTYADYIMEMKSSSSAIDPIDIKEGQGEELPFEVYEHELKSSDIHAFLRAKDSKRTYLEVSNRPLQPSELKNKSLEELRLMRNEVFAAYGYKFKDEVLGAHFKAQGFESHSSDVTAFLSPLEKDNIALIKKVEAIKAK</sequence>
<evidence type="ECO:0000313" key="3">
    <source>
        <dbReference type="EMBL" id="EJF51825.1"/>
    </source>
</evidence>
<dbReference type="Gene3D" id="1.20.58.1690">
    <property type="match status" value="1"/>
</dbReference>
<dbReference type="RefSeq" id="WP_002656301.1">
    <property type="nucleotide sequence ID" value="NZ_JH719942.1"/>
</dbReference>
<feature type="signal peptide" evidence="1">
    <location>
        <begin position="1"/>
        <end position="19"/>
    </location>
</feature>
<protein>
    <recommendedName>
        <fullName evidence="2">YARHG domain-containing protein</fullName>
    </recommendedName>
</protein>
<dbReference type="HOGENOM" id="CLU_1022679_0_0_10"/>
<accession>J1HZL4</accession>
<dbReference type="InterPro" id="IPR038434">
    <property type="entry name" value="YARHG_sf"/>
</dbReference>
<dbReference type="OrthoDB" id="353549at2"/>
<feature type="chain" id="PRO_5003743686" description="YARHG domain-containing protein" evidence="1">
    <location>
        <begin position="20"/>
        <end position="274"/>
    </location>
</feature>
<reference evidence="4" key="1">
    <citation type="journal article" date="2012" name="Stand. Genomic Sci.">
        <title>Permanent draft genome sequence of the gliding predator Saprospira grandis strain Sa g1 (= HR1).</title>
        <authorList>
            <person name="Mavromatis K."/>
            <person name="Chertkov O."/>
            <person name="Lapidus A."/>
            <person name="Nolan M."/>
            <person name="Lucas S."/>
            <person name="Tice H."/>
            <person name="Del Rio T.G."/>
            <person name="Cheng J.F."/>
            <person name="Han C."/>
            <person name="Tapia R."/>
            <person name="Bruce D."/>
            <person name="Goodwin L.A."/>
            <person name="Pitluck S."/>
            <person name="Huntemann M."/>
            <person name="Liolios K."/>
            <person name="Pagani I."/>
            <person name="Ivanova N."/>
            <person name="Mikhailova N."/>
            <person name="Pati A."/>
            <person name="Chen A."/>
            <person name="Palaniappan K."/>
            <person name="Land M."/>
            <person name="Brambilla E.M."/>
            <person name="Rohde M."/>
            <person name="Spring S."/>
            <person name="Goker M."/>
            <person name="Detter J.C."/>
            <person name="Bristow J."/>
            <person name="Eisen J.A."/>
            <person name="Markowitz V."/>
            <person name="Hugenholtz P."/>
            <person name="Kyrpides N.C."/>
            <person name="Klenk H.P."/>
            <person name="Woyke T."/>
        </authorList>
    </citation>
    <scope>NUCLEOTIDE SEQUENCE [LARGE SCALE GENOMIC DNA]</scope>
    <source>
        <strain evidence="4">DSM 2844</strain>
    </source>
</reference>
<name>J1HZL4_9BACT</name>